<feature type="region of interest" description="Disordered" evidence="1">
    <location>
        <begin position="7"/>
        <end position="37"/>
    </location>
</feature>
<dbReference type="InParanoid" id="K5WM23"/>
<keyword evidence="3" id="KW-1185">Reference proteome</keyword>
<evidence type="ECO:0000313" key="2">
    <source>
        <dbReference type="EMBL" id="EKM60239.1"/>
    </source>
</evidence>
<dbReference type="EMBL" id="JH930468">
    <property type="protein sequence ID" value="EKM60239.1"/>
    <property type="molecule type" value="Genomic_DNA"/>
</dbReference>
<dbReference type="KEGG" id="pco:PHACADRAFT_167651"/>
<feature type="non-terminal residue" evidence="2">
    <location>
        <position position="1"/>
    </location>
</feature>
<dbReference type="RefSeq" id="XP_007389711.1">
    <property type="nucleotide sequence ID" value="XM_007389649.1"/>
</dbReference>
<dbReference type="GeneID" id="18909395"/>
<reference evidence="2 3" key="1">
    <citation type="journal article" date="2012" name="BMC Genomics">
        <title>Comparative genomics of the white-rot fungi, Phanerochaete carnosa and P. chrysosporium, to elucidate the genetic basis of the distinct wood types they colonize.</title>
        <authorList>
            <person name="Suzuki H."/>
            <person name="MacDonald J."/>
            <person name="Syed K."/>
            <person name="Salamov A."/>
            <person name="Hori C."/>
            <person name="Aerts A."/>
            <person name="Henrissat B."/>
            <person name="Wiebenga A."/>
            <person name="vanKuyk P.A."/>
            <person name="Barry K."/>
            <person name="Lindquist E."/>
            <person name="LaButti K."/>
            <person name="Lapidus A."/>
            <person name="Lucas S."/>
            <person name="Coutinho P."/>
            <person name="Gong Y."/>
            <person name="Samejima M."/>
            <person name="Mahadevan R."/>
            <person name="Abou-Zaid M."/>
            <person name="de Vries R.P."/>
            <person name="Igarashi K."/>
            <person name="Yadav J.S."/>
            <person name="Grigoriev I.V."/>
            <person name="Master E.R."/>
        </authorList>
    </citation>
    <scope>NUCLEOTIDE SEQUENCE [LARGE SCALE GENOMIC DNA]</scope>
    <source>
        <strain evidence="2 3">HHB-10118-sp</strain>
    </source>
</reference>
<evidence type="ECO:0000256" key="1">
    <source>
        <dbReference type="SAM" id="MobiDB-lite"/>
    </source>
</evidence>
<proteinExistence type="predicted"/>
<protein>
    <submittedName>
        <fullName evidence="2">Uncharacterized protein</fullName>
    </submittedName>
</protein>
<gene>
    <name evidence="2" type="ORF">PHACADRAFT_167651</name>
</gene>
<organism evidence="2 3">
    <name type="scientific">Phanerochaete carnosa (strain HHB-10118-sp)</name>
    <name type="common">White-rot fungus</name>
    <name type="synonym">Peniophora carnosa</name>
    <dbReference type="NCBI Taxonomy" id="650164"/>
    <lineage>
        <taxon>Eukaryota</taxon>
        <taxon>Fungi</taxon>
        <taxon>Dikarya</taxon>
        <taxon>Basidiomycota</taxon>
        <taxon>Agaricomycotina</taxon>
        <taxon>Agaricomycetes</taxon>
        <taxon>Polyporales</taxon>
        <taxon>Phanerochaetaceae</taxon>
        <taxon>Phanerochaete</taxon>
    </lineage>
</organism>
<accession>K5WM23</accession>
<feature type="compositionally biased region" description="Basic and acidic residues" evidence="1">
    <location>
        <begin position="23"/>
        <end position="32"/>
    </location>
</feature>
<dbReference type="Proteomes" id="UP000008370">
    <property type="component" value="Unassembled WGS sequence"/>
</dbReference>
<sequence>LSFLCALPSPKPAIPGHHASAPAEEHPPVSESRRRKRKCGDYTFAPVVGFPRSPHASTVCPCLPSPHPPAGY</sequence>
<dbReference type="HOGENOM" id="CLU_2729236_0_0_1"/>
<name>K5WM23_PHACS</name>
<dbReference type="AlphaFoldDB" id="K5WM23"/>
<evidence type="ECO:0000313" key="3">
    <source>
        <dbReference type="Proteomes" id="UP000008370"/>
    </source>
</evidence>